<evidence type="ECO:0000313" key="2">
    <source>
        <dbReference type="EMBL" id="TGZ78778.1"/>
    </source>
</evidence>
<feature type="region of interest" description="Disordered" evidence="1">
    <location>
        <begin position="107"/>
        <end position="128"/>
    </location>
</feature>
<evidence type="ECO:0000256" key="1">
    <source>
        <dbReference type="SAM" id="MobiDB-lite"/>
    </source>
</evidence>
<feature type="region of interest" description="Disordered" evidence="1">
    <location>
        <begin position="294"/>
        <end position="319"/>
    </location>
</feature>
<accession>A0A4S2MSF2</accession>
<dbReference type="PANTHER" id="PTHR42030:SF1">
    <property type="entry name" value="DRBM DOMAIN-CONTAINING PROTEIN"/>
    <property type="match status" value="1"/>
</dbReference>
<reference evidence="2 3" key="1">
    <citation type="submission" date="2019-04" db="EMBL/GenBank/DDBJ databases">
        <title>Comparative genomics and transcriptomics to analyze fruiting body development in filamentous ascomycetes.</title>
        <authorList>
            <consortium name="DOE Joint Genome Institute"/>
            <person name="Lutkenhaus R."/>
            <person name="Traeger S."/>
            <person name="Breuer J."/>
            <person name="Kuo A."/>
            <person name="Lipzen A."/>
            <person name="Pangilinan J."/>
            <person name="Dilworth D."/>
            <person name="Sandor L."/>
            <person name="Poggeler S."/>
            <person name="Barry K."/>
            <person name="Grigoriev I.V."/>
            <person name="Nowrousian M."/>
        </authorList>
    </citation>
    <scope>NUCLEOTIDE SEQUENCE [LARGE SCALE GENOMIC DNA]</scope>
    <source>
        <strain evidence="2 3">CBS 389.68</strain>
    </source>
</reference>
<feature type="compositionally biased region" description="Pro residues" evidence="1">
    <location>
        <begin position="114"/>
        <end position="128"/>
    </location>
</feature>
<dbReference type="EMBL" id="ML220138">
    <property type="protein sequence ID" value="TGZ78778.1"/>
    <property type="molecule type" value="Genomic_DNA"/>
</dbReference>
<dbReference type="AlphaFoldDB" id="A0A4S2MSF2"/>
<protein>
    <recommendedName>
        <fullName evidence="4">DRBM domain-containing protein</fullName>
    </recommendedName>
</protein>
<sequence length="341" mass="37937">MGAEPPPPPQGTMVPGYAPQIWVTPEIAGNVPGGGDACLGQQTWWRGRRDIYTAGHPRGWGRIPFFSNHHHHRHLYYYNYYNGYDHRYNNQGAFNYPPPPQRAVCPNSYHPPLYQSPPPPPPQSTYPPPLPPYPLLPGAHVYPIPNDIIYQSHLHQPLPHPSRLFNIMSSPPTSPTSPTDVPTIHWQAELARECERQGLPAPQYHLHSDRRGGRTAWSSKVLLNGTYISARYWYAGHHNAHEDAAEVALKRLQQVSSSSPTTSGAFIMPSSPPPTTAAGLVDGGFAYSLPTVVNQGGGVGHHHHHHHQQQQHQQQQQQYANLTGRPIAPGEHAGLQFSSRY</sequence>
<dbReference type="SUPFAM" id="SSF54768">
    <property type="entry name" value="dsRNA-binding domain-like"/>
    <property type="match status" value="1"/>
</dbReference>
<dbReference type="PANTHER" id="PTHR42030">
    <property type="entry name" value="DRBM DOMAIN-CONTAINING PROTEIN"/>
    <property type="match status" value="1"/>
</dbReference>
<dbReference type="OrthoDB" id="5418749at2759"/>
<evidence type="ECO:0000313" key="3">
    <source>
        <dbReference type="Proteomes" id="UP000298138"/>
    </source>
</evidence>
<name>A0A4S2MSF2_9PEZI</name>
<keyword evidence="3" id="KW-1185">Reference proteome</keyword>
<dbReference type="Gene3D" id="3.30.160.20">
    <property type="match status" value="1"/>
</dbReference>
<gene>
    <name evidence="2" type="ORF">EX30DRAFT_350821</name>
</gene>
<dbReference type="Proteomes" id="UP000298138">
    <property type="component" value="Unassembled WGS sequence"/>
</dbReference>
<evidence type="ECO:0008006" key="4">
    <source>
        <dbReference type="Google" id="ProtNLM"/>
    </source>
</evidence>
<organism evidence="2 3">
    <name type="scientific">Ascodesmis nigricans</name>
    <dbReference type="NCBI Taxonomy" id="341454"/>
    <lineage>
        <taxon>Eukaryota</taxon>
        <taxon>Fungi</taxon>
        <taxon>Dikarya</taxon>
        <taxon>Ascomycota</taxon>
        <taxon>Pezizomycotina</taxon>
        <taxon>Pezizomycetes</taxon>
        <taxon>Pezizales</taxon>
        <taxon>Ascodesmidaceae</taxon>
        <taxon>Ascodesmis</taxon>
    </lineage>
</organism>
<proteinExistence type="predicted"/>
<dbReference type="InParanoid" id="A0A4S2MSF2"/>
<feature type="compositionally biased region" description="Basic residues" evidence="1">
    <location>
        <begin position="300"/>
        <end position="309"/>
    </location>
</feature>